<dbReference type="Gene3D" id="3.60.20.10">
    <property type="entry name" value="Glutamine Phosphoribosylpyrophosphate, subunit 1, domain 1"/>
    <property type="match status" value="1"/>
</dbReference>
<sequence length="273" mass="29655">MMRPRFFLSVGRRQSDAVEISDYEGSRLAALGMTALDVGPGAFLAIGAPAPVVFPGGVIVGELYRRGGGGGVVRTVSEREAELITRSEGQELIDAFWGSYVAILRHPHTGALRVVRAPFGHLPCYVVTYADAVTAASDTSLLVALAEYHPSLDWTAIAWHLAIRDLRFPRTCLAGIEELHGGEALTIDLAAKRESIWSPWKFANNRERIRDEGAAVETVRQAVMSTLRVHAFDEASSILLLSGGIDLDRGRGAQRGGSPLWMPDAHDARSDRR</sequence>
<organism evidence="1 2">
    <name type="scientific">Hankyongella ginsenosidimutans</name>
    <dbReference type="NCBI Taxonomy" id="1763828"/>
    <lineage>
        <taxon>Bacteria</taxon>
        <taxon>Pseudomonadati</taxon>
        <taxon>Pseudomonadota</taxon>
        <taxon>Alphaproteobacteria</taxon>
        <taxon>Sphingomonadales</taxon>
        <taxon>Sphingomonadaceae</taxon>
        <taxon>Hankyongella</taxon>
    </lineage>
</organism>
<evidence type="ECO:0000313" key="1">
    <source>
        <dbReference type="EMBL" id="QCI78818.1"/>
    </source>
</evidence>
<dbReference type="SUPFAM" id="SSF56235">
    <property type="entry name" value="N-terminal nucleophile aminohydrolases (Ntn hydrolases)"/>
    <property type="match status" value="1"/>
</dbReference>
<dbReference type="KEGG" id="hgn:E6W36_01915"/>
<dbReference type="EMBL" id="CP039704">
    <property type="protein sequence ID" value="QCI78818.1"/>
    <property type="molecule type" value="Genomic_DNA"/>
</dbReference>
<protein>
    <submittedName>
        <fullName evidence="1">Uncharacterized protein</fullName>
    </submittedName>
</protein>
<dbReference type="AlphaFoldDB" id="A0A4D7C6Z3"/>
<accession>A0A4D7C6Z3</accession>
<evidence type="ECO:0000313" key="2">
    <source>
        <dbReference type="Proteomes" id="UP000298714"/>
    </source>
</evidence>
<reference evidence="2" key="1">
    <citation type="submission" date="2019-04" db="EMBL/GenBank/DDBJ databases">
        <title>Complete genome sequence of Sphingomonas sp. W1-2-3.</title>
        <authorList>
            <person name="Im W.T."/>
        </authorList>
    </citation>
    <scope>NUCLEOTIDE SEQUENCE [LARGE SCALE GENOMIC DNA]</scope>
    <source>
        <strain evidence="2">W1-2-3</strain>
    </source>
</reference>
<proteinExistence type="predicted"/>
<dbReference type="Proteomes" id="UP000298714">
    <property type="component" value="Chromosome"/>
</dbReference>
<keyword evidence="2" id="KW-1185">Reference proteome</keyword>
<dbReference type="InterPro" id="IPR029055">
    <property type="entry name" value="Ntn_hydrolases_N"/>
</dbReference>
<name>A0A4D7C6Z3_9SPHN</name>
<gene>
    <name evidence="1" type="ORF">E6W36_01915</name>
</gene>